<dbReference type="InterPro" id="IPR050079">
    <property type="entry name" value="DEAD_box_RNA_helicase"/>
</dbReference>
<dbReference type="InterPro" id="IPR014014">
    <property type="entry name" value="RNA_helicase_DEAD_Q_motif"/>
</dbReference>
<dbReference type="PANTHER" id="PTHR47959">
    <property type="entry name" value="ATP-DEPENDENT RNA HELICASE RHLE-RELATED"/>
    <property type="match status" value="1"/>
</dbReference>
<dbReference type="GO" id="GO:0004386">
    <property type="term" value="F:helicase activity"/>
    <property type="evidence" value="ECO:0007669"/>
    <property type="project" value="UniProtKB-KW"/>
</dbReference>
<dbReference type="SUPFAM" id="SSF52540">
    <property type="entry name" value="P-loop containing nucleoside triphosphate hydrolases"/>
    <property type="match status" value="1"/>
</dbReference>
<dbReference type="EMBL" id="CP097332">
    <property type="protein sequence ID" value="UQX87729.1"/>
    <property type="molecule type" value="Genomic_DNA"/>
</dbReference>
<feature type="region of interest" description="Disordered" evidence="7">
    <location>
        <begin position="1"/>
        <end position="71"/>
    </location>
</feature>
<keyword evidence="4" id="KW-0067">ATP-binding</keyword>
<gene>
    <name evidence="11" type="ORF">M6D93_15685</name>
</gene>
<dbReference type="InterPro" id="IPR014001">
    <property type="entry name" value="Helicase_ATP-bd"/>
</dbReference>
<dbReference type="PROSITE" id="PS51192">
    <property type="entry name" value="HELICASE_ATP_BIND_1"/>
    <property type="match status" value="1"/>
</dbReference>
<reference evidence="11" key="2">
    <citation type="submission" date="2022-05" db="EMBL/GenBank/DDBJ databases">
        <authorList>
            <person name="Kim J.-S."/>
            <person name="Lee K."/>
            <person name="Suh M."/>
            <person name="Eom M."/>
            <person name="Kim J.-S."/>
            <person name="Kim D.-S."/>
            <person name="Ko S.-H."/>
            <person name="Shin Y."/>
            <person name="Lee J.-S."/>
        </authorList>
    </citation>
    <scope>NUCLEOTIDE SEQUENCE</scope>
    <source>
        <strain evidence="11">N237</strain>
    </source>
</reference>
<dbReference type="PROSITE" id="PS51194">
    <property type="entry name" value="HELICASE_CTER"/>
    <property type="match status" value="1"/>
</dbReference>
<feature type="compositionally biased region" description="Low complexity" evidence="7">
    <location>
        <begin position="39"/>
        <end position="60"/>
    </location>
</feature>
<evidence type="ECO:0000256" key="3">
    <source>
        <dbReference type="ARBA" id="ARBA00022806"/>
    </source>
</evidence>
<dbReference type="SMART" id="SM00490">
    <property type="entry name" value="HELICc"/>
    <property type="match status" value="1"/>
</dbReference>
<dbReference type="SMART" id="SM00487">
    <property type="entry name" value="DEXDc"/>
    <property type="match status" value="1"/>
</dbReference>
<feature type="domain" description="Helicase ATP-binding" evidence="8">
    <location>
        <begin position="108"/>
        <end position="281"/>
    </location>
</feature>
<dbReference type="Proteomes" id="UP001056336">
    <property type="component" value="Chromosome"/>
</dbReference>
<dbReference type="RefSeq" id="WP_249770537.1">
    <property type="nucleotide sequence ID" value="NZ_CP097332.1"/>
</dbReference>
<evidence type="ECO:0000256" key="6">
    <source>
        <dbReference type="PROSITE-ProRule" id="PRU00552"/>
    </source>
</evidence>
<dbReference type="InterPro" id="IPR027417">
    <property type="entry name" value="P-loop_NTPase"/>
</dbReference>
<dbReference type="Pfam" id="PF00271">
    <property type="entry name" value="Helicase_C"/>
    <property type="match status" value="1"/>
</dbReference>
<feature type="region of interest" description="Disordered" evidence="7">
    <location>
        <begin position="436"/>
        <end position="529"/>
    </location>
</feature>
<evidence type="ECO:0000256" key="7">
    <source>
        <dbReference type="SAM" id="MobiDB-lite"/>
    </source>
</evidence>
<keyword evidence="2" id="KW-0378">Hydrolase</keyword>
<evidence type="ECO:0000259" key="8">
    <source>
        <dbReference type="PROSITE" id="PS51192"/>
    </source>
</evidence>
<evidence type="ECO:0000313" key="11">
    <source>
        <dbReference type="EMBL" id="UQX87729.1"/>
    </source>
</evidence>
<evidence type="ECO:0000256" key="2">
    <source>
        <dbReference type="ARBA" id="ARBA00022801"/>
    </source>
</evidence>
<feature type="short sequence motif" description="Q motif" evidence="6">
    <location>
        <begin position="77"/>
        <end position="105"/>
    </location>
</feature>
<dbReference type="InterPro" id="IPR044742">
    <property type="entry name" value="DEAD/DEAH_RhlB"/>
</dbReference>
<dbReference type="Gene3D" id="3.40.50.300">
    <property type="entry name" value="P-loop containing nucleotide triphosphate hydrolases"/>
    <property type="match status" value="2"/>
</dbReference>
<feature type="domain" description="DEAD-box RNA helicase Q" evidence="10">
    <location>
        <begin position="77"/>
        <end position="105"/>
    </location>
</feature>
<feature type="compositionally biased region" description="Low complexity" evidence="7">
    <location>
        <begin position="1"/>
        <end position="21"/>
    </location>
</feature>
<organism evidence="11 12">
    <name type="scientific">Jatrophihabitans telluris</name>
    <dbReference type="NCBI Taxonomy" id="2038343"/>
    <lineage>
        <taxon>Bacteria</taxon>
        <taxon>Bacillati</taxon>
        <taxon>Actinomycetota</taxon>
        <taxon>Actinomycetes</taxon>
        <taxon>Jatrophihabitantales</taxon>
        <taxon>Jatrophihabitantaceae</taxon>
        <taxon>Jatrophihabitans</taxon>
    </lineage>
</organism>
<accession>A0ABY4QXU9</accession>
<evidence type="ECO:0000259" key="9">
    <source>
        <dbReference type="PROSITE" id="PS51194"/>
    </source>
</evidence>
<reference evidence="11" key="1">
    <citation type="journal article" date="2018" name="Int. J. Syst. Evol. Microbiol.">
        <title>Jatrophihabitans telluris sp. nov., isolated from sediment soil of lava forest wetlands and the emended description of the genus Jatrophihabitans.</title>
        <authorList>
            <person name="Lee K.C."/>
            <person name="Suh M.K."/>
            <person name="Eom M.K."/>
            <person name="Kim K.K."/>
            <person name="Kim J.S."/>
            <person name="Kim D.S."/>
            <person name="Ko S.H."/>
            <person name="Shin Y.K."/>
            <person name="Lee J.S."/>
        </authorList>
    </citation>
    <scope>NUCLEOTIDE SEQUENCE</scope>
    <source>
        <strain evidence="11">N237</strain>
    </source>
</reference>
<name>A0ABY4QXU9_9ACTN</name>
<evidence type="ECO:0000313" key="12">
    <source>
        <dbReference type="Proteomes" id="UP001056336"/>
    </source>
</evidence>
<dbReference type="PROSITE" id="PS51195">
    <property type="entry name" value="Q_MOTIF"/>
    <property type="match status" value="1"/>
</dbReference>
<evidence type="ECO:0000256" key="1">
    <source>
        <dbReference type="ARBA" id="ARBA00022741"/>
    </source>
</evidence>
<evidence type="ECO:0000259" key="10">
    <source>
        <dbReference type="PROSITE" id="PS51195"/>
    </source>
</evidence>
<evidence type="ECO:0000256" key="4">
    <source>
        <dbReference type="ARBA" id="ARBA00022840"/>
    </source>
</evidence>
<proteinExistence type="inferred from homology"/>
<comment type="similarity">
    <text evidence="5">Belongs to the DEAD box helicase family.</text>
</comment>
<keyword evidence="1" id="KW-0547">Nucleotide-binding</keyword>
<dbReference type="CDD" id="cd00268">
    <property type="entry name" value="DEADc"/>
    <property type="match status" value="1"/>
</dbReference>
<dbReference type="Pfam" id="PF00270">
    <property type="entry name" value="DEAD"/>
    <property type="match status" value="1"/>
</dbReference>
<feature type="compositionally biased region" description="Low complexity" evidence="7">
    <location>
        <begin position="509"/>
        <end position="518"/>
    </location>
</feature>
<dbReference type="InterPro" id="IPR011545">
    <property type="entry name" value="DEAD/DEAH_box_helicase_dom"/>
</dbReference>
<feature type="domain" description="Helicase C-terminal" evidence="9">
    <location>
        <begin position="304"/>
        <end position="455"/>
    </location>
</feature>
<protein>
    <submittedName>
        <fullName evidence="11">DEAD/DEAH box helicase</fullName>
    </submittedName>
</protein>
<dbReference type="PANTHER" id="PTHR47959:SF13">
    <property type="entry name" value="ATP-DEPENDENT RNA HELICASE RHLE"/>
    <property type="match status" value="1"/>
</dbReference>
<evidence type="ECO:0000256" key="5">
    <source>
        <dbReference type="ARBA" id="ARBA00038437"/>
    </source>
</evidence>
<sequence>MTSAAQSRAASRPARNSRPSSGVSAGHSARNRGGQQSGRPAANRTARPPRANRSTPTAARGPFDDLPITIVDTENPPTFTELGLAPQLTTALSRAGIETPFPVQIATIPDAVAGRDVLGRAATGAGKTLAFGLPMIARLEGTDARPRRPRGLVLVPTRELAMQVVDALTPLANTRDLSLRLVAGGLPIAKQISSLVKGVDIVVATPGRLEDLIARRACDLSDVQITVLDEADHMADLGFLPVVRRLLDQTPSGGQRLLFSATLDGDVATLVTKYLTDPVIKALALPTAAVTTMEHHVFTTDLGDKFPLITRIAARDGRTILFTRTKYGAERLSDNLRKVGVSAAPLHGGRTQSQRNRALAAFKDGSVSALVATDVAARGIHVDDVTLVVHVDPPADEKDYLHRSGRTARAGESGRVVTIATPADERPVRQLLKAAGVQPTEHRVSPEAPVVSDVTGARSPSGVALPKQLGGATPAPTRSAGGDRHGRPQSGRPAYGSRPQRSERGGRGARSARPSADGGAPGTRRDRQM</sequence>
<dbReference type="InterPro" id="IPR001650">
    <property type="entry name" value="Helicase_C-like"/>
</dbReference>
<dbReference type="CDD" id="cd18787">
    <property type="entry name" value="SF2_C_DEAD"/>
    <property type="match status" value="1"/>
</dbReference>
<keyword evidence="3 11" id="KW-0347">Helicase</keyword>
<keyword evidence="12" id="KW-1185">Reference proteome</keyword>